<gene>
    <name evidence="12" type="primary">ND4L</name>
</gene>
<keyword evidence="6 11" id="KW-1133">Transmembrane helix</keyword>
<evidence type="ECO:0000256" key="8">
    <source>
        <dbReference type="ARBA" id="ARBA00023136"/>
    </source>
</evidence>
<dbReference type="GO" id="GO:0008137">
    <property type="term" value="F:NADH dehydrogenase (ubiquinone) activity"/>
    <property type="evidence" value="ECO:0007669"/>
    <property type="project" value="UniProtKB-EC"/>
</dbReference>
<keyword evidence="12" id="KW-0496">Mitochondrion</keyword>
<evidence type="ECO:0000256" key="9">
    <source>
        <dbReference type="ARBA" id="ARBA00031586"/>
    </source>
</evidence>
<keyword evidence="4 11" id="KW-0812">Transmembrane</keyword>
<geneLocation type="mitochondrion" evidence="12"/>
<evidence type="ECO:0000256" key="4">
    <source>
        <dbReference type="ARBA" id="ARBA00022692"/>
    </source>
</evidence>
<evidence type="ECO:0000256" key="1">
    <source>
        <dbReference type="ARBA" id="ARBA00004141"/>
    </source>
</evidence>
<evidence type="ECO:0000313" key="12">
    <source>
        <dbReference type="EMBL" id="UXX50169.1"/>
    </source>
</evidence>
<dbReference type="CTD" id="4539"/>
<comment type="similarity">
    <text evidence="2">Belongs to the complex I subunit 4L family.</text>
</comment>
<comment type="catalytic activity">
    <reaction evidence="10">
        <text>a ubiquinone + NADH + 5 H(+)(in) = a ubiquinol + NAD(+) + 4 H(+)(out)</text>
        <dbReference type="Rhea" id="RHEA:29091"/>
        <dbReference type="Rhea" id="RHEA-COMP:9565"/>
        <dbReference type="Rhea" id="RHEA-COMP:9566"/>
        <dbReference type="ChEBI" id="CHEBI:15378"/>
        <dbReference type="ChEBI" id="CHEBI:16389"/>
        <dbReference type="ChEBI" id="CHEBI:17976"/>
        <dbReference type="ChEBI" id="CHEBI:57540"/>
        <dbReference type="ChEBI" id="CHEBI:57945"/>
        <dbReference type="EC" id="7.1.1.2"/>
    </reaction>
</comment>
<keyword evidence="5" id="KW-1278">Translocase</keyword>
<keyword evidence="8 11" id="KW-0472">Membrane</keyword>
<dbReference type="GO" id="GO:0016020">
    <property type="term" value="C:membrane"/>
    <property type="evidence" value="ECO:0007669"/>
    <property type="project" value="UniProtKB-SubCell"/>
</dbReference>
<proteinExistence type="inferred from homology"/>
<evidence type="ECO:0000256" key="5">
    <source>
        <dbReference type="ARBA" id="ARBA00022967"/>
    </source>
</evidence>
<protein>
    <recommendedName>
        <fullName evidence="3">NADH-ubiquinone oxidoreductase chain 4L</fullName>
    </recommendedName>
    <alternativeName>
        <fullName evidence="9">NADH dehydrogenase subunit 4L</fullName>
    </alternativeName>
</protein>
<evidence type="ECO:0000256" key="2">
    <source>
        <dbReference type="ARBA" id="ARBA00010519"/>
    </source>
</evidence>
<evidence type="ECO:0000256" key="3">
    <source>
        <dbReference type="ARBA" id="ARBA00016612"/>
    </source>
</evidence>
<evidence type="ECO:0000256" key="7">
    <source>
        <dbReference type="ARBA" id="ARBA00023027"/>
    </source>
</evidence>
<dbReference type="AlphaFoldDB" id="A0A977TPV8"/>
<feature type="transmembrane region" description="Helical" evidence="11">
    <location>
        <begin position="52"/>
        <end position="77"/>
    </location>
</feature>
<dbReference type="RefSeq" id="YP_010534074.1">
    <property type="nucleotide sequence ID" value="NC_067859.1"/>
</dbReference>
<evidence type="ECO:0000256" key="6">
    <source>
        <dbReference type="ARBA" id="ARBA00022989"/>
    </source>
</evidence>
<dbReference type="Gene3D" id="1.10.287.3510">
    <property type="match status" value="1"/>
</dbReference>
<dbReference type="Pfam" id="PF00420">
    <property type="entry name" value="Oxidored_q2"/>
    <property type="match status" value="1"/>
</dbReference>
<accession>A0A977TPV8</accession>
<evidence type="ECO:0000256" key="10">
    <source>
        <dbReference type="ARBA" id="ARBA00049551"/>
    </source>
</evidence>
<reference evidence="12" key="1">
    <citation type="submission" date="2021-12" db="EMBL/GenBank/DDBJ databases">
        <title>Seventy-eight entire mitochondrial genomes and nuclear rRNA genes provide insight into the phylogeny of the hard ticks, particularly the Haemaphysalis species, Am. (Africaniella) transversale and Robertsicus elaphense.</title>
        <authorList>
            <person name="Kelava S."/>
            <person name="Mans B.J."/>
            <person name="Apanaskevich D.A."/>
            <person name="Shao R."/>
            <person name="Barker D."/>
            <person name="Nakao R."/>
            <person name="Barker S.C."/>
            <person name="Okamoto K."/>
            <person name="Tamada K."/>
            <person name="Ito T."/>
            <person name="Honda T."/>
            <person name="Sato F."/>
            <person name="Torikai H."/>
            <person name="Kawabata H."/>
        </authorList>
    </citation>
    <scope>NUCLEOTIDE SEQUENCE</scope>
</reference>
<dbReference type="EMBL" id="OL741735">
    <property type="protein sequence ID" value="UXX50169.1"/>
    <property type="molecule type" value="Genomic_DNA"/>
</dbReference>
<organism evidence="12">
    <name type="scientific">Amblyomma latum</name>
    <dbReference type="NCBI Taxonomy" id="34617"/>
    <lineage>
        <taxon>Eukaryota</taxon>
        <taxon>Metazoa</taxon>
        <taxon>Ecdysozoa</taxon>
        <taxon>Arthropoda</taxon>
        <taxon>Chelicerata</taxon>
        <taxon>Arachnida</taxon>
        <taxon>Acari</taxon>
        <taxon>Parasitiformes</taxon>
        <taxon>Ixodida</taxon>
        <taxon>Ixodoidea</taxon>
        <taxon>Ixodidae</taxon>
        <taxon>Amblyomminae</taxon>
        <taxon>Amblyomma</taxon>
    </lineage>
</organism>
<feature type="transmembrane region" description="Helical" evidence="11">
    <location>
        <begin position="24"/>
        <end position="45"/>
    </location>
</feature>
<sequence>MMISLLLYFLGVFSMILNRFHLMMILMSIEFIYLSIMILILYYFSLFNMMNIFVFLVSIVCEASMGLVLLVFFNYFYGNELMNSFNLIKC</sequence>
<dbReference type="GeneID" id="76341619"/>
<evidence type="ECO:0000256" key="11">
    <source>
        <dbReference type="SAM" id="Phobius"/>
    </source>
</evidence>
<comment type="subcellular location">
    <subcellularLocation>
        <location evidence="1">Membrane</location>
        <topology evidence="1">Multi-pass membrane protein</topology>
    </subcellularLocation>
</comment>
<keyword evidence="7" id="KW-0520">NAD</keyword>
<name>A0A977TPV8_9ACAR</name>
<dbReference type="InterPro" id="IPR039428">
    <property type="entry name" value="NUOK/Mnh_C1-like"/>
</dbReference>